<sequence length="102" mass="11504">MAAQEDTRIDVSVEKLMGVAEKVRRITGPAKQQWMNLRHNESCVSIEKLFDDMENVVKSAKKETQRQQNVKPDLSGPGITRTHSNDSFQRGSMDLCDKIAEA</sequence>
<feature type="compositionally biased region" description="Polar residues" evidence="1">
    <location>
        <begin position="81"/>
        <end position="90"/>
    </location>
</feature>
<evidence type="ECO:0000313" key="2">
    <source>
        <dbReference type="EMBL" id="KAH3814973.1"/>
    </source>
</evidence>
<reference evidence="2" key="1">
    <citation type="journal article" date="2019" name="bioRxiv">
        <title>The Genome of the Zebra Mussel, Dreissena polymorpha: A Resource for Invasive Species Research.</title>
        <authorList>
            <person name="McCartney M.A."/>
            <person name="Auch B."/>
            <person name="Kono T."/>
            <person name="Mallez S."/>
            <person name="Zhang Y."/>
            <person name="Obille A."/>
            <person name="Becker A."/>
            <person name="Abrahante J.E."/>
            <person name="Garbe J."/>
            <person name="Badalamenti J.P."/>
            <person name="Herman A."/>
            <person name="Mangelson H."/>
            <person name="Liachko I."/>
            <person name="Sullivan S."/>
            <person name="Sone E.D."/>
            <person name="Koren S."/>
            <person name="Silverstein K.A.T."/>
            <person name="Beckman K.B."/>
            <person name="Gohl D.M."/>
        </authorList>
    </citation>
    <scope>NUCLEOTIDE SEQUENCE</scope>
    <source>
        <strain evidence="2">Duluth1</strain>
        <tissue evidence="2">Whole animal</tissue>
    </source>
</reference>
<proteinExistence type="predicted"/>
<dbReference type="EMBL" id="JAIWYP010000006">
    <property type="protein sequence ID" value="KAH3814973.1"/>
    <property type="molecule type" value="Genomic_DNA"/>
</dbReference>
<protein>
    <submittedName>
        <fullName evidence="2">Uncharacterized protein</fullName>
    </submittedName>
</protein>
<name>A0A9D4GDS9_DREPO</name>
<comment type="caution">
    <text evidence="2">The sequence shown here is derived from an EMBL/GenBank/DDBJ whole genome shotgun (WGS) entry which is preliminary data.</text>
</comment>
<dbReference type="Proteomes" id="UP000828390">
    <property type="component" value="Unassembled WGS sequence"/>
</dbReference>
<evidence type="ECO:0000256" key="1">
    <source>
        <dbReference type="SAM" id="MobiDB-lite"/>
    </source>
</evidence>
<accession>A0A9D4GDS9</accession>
<keyword evidence="3" id="KW-1185">Reference proteome</keyword>
<organism evidence="2 3">
    <name type="scientific">Dreissena polymorpha</name>
    <name type="common">Zebra mussel</name>
    <name type="synonym">Mytilus polymorpha</name>
    <dbReference type="NCBI Taxonomy" id="45954"/>
    <lineage>
        <taxon>Eukaryota</taxon>
        <taxon>Metazoa</taxon>
        <taxon>Spiralia</taxon>
        <taxon>Lophotrochozoa</taxon>
        <taxon>Mollusca</taxon>
        <taxon>Bivalvia</taxon>
        <taxon>Autobranchia</taxon>
        <taxon>Heteroconchia</taxon>
        <taxon>Euheterodonta</taxon>
        <taxon>Imparidentia</taxon>
        <taxon>Neoheterodontei</taxon>
        <taxon>Myida</taxon>
        <taxon>Dreissenoidea</taxon>
        <taxon>Dreissenidae</taxon>
        <taxon>Dreissena</taxon>
    </lineage>
</organism>
<gene>
    <name evidence="2" type="ORF">DPMN_143492</name>
</gene>
<feature type="region of interest" description="Disordered" evidence="1">
    <location>
        <begin position="59"/>
        <end position="93"/>
    </location>
</feature>
<evidence type="ECO:0000313" key="3">
    <source>
        <dbReference type="Proteomes" id="UP000828390"/>
    </source>
</evidence>
<reference evidence="2" key="2">
    <citation type="submission" date="2020-11" db="EMBL/GenBank/DDBJ databases">
        <authorList>
            <person name="McCartney M.A."/>
            <person name="Auch B."/>
            <person name="Kono T."/>
            <person name="Mallez S."/>
            <person name="Becker A."/>
            <person name="Gohl D.M."/>
            <person name="Silverstein K.A.T."/>
            <person name="Koren S."/>
            <person name="Bechman K.B."/>
            <person name="Herman A."/>
            <person name="Abrahante J.E."/>
            <person name="Garbe J."/>
        </authorList>
    </citation>
    <scope>NUCLEOTIDE SEQUENCE</scope>
    <source>
        <strain evidence="2">Duluth1</strain>
        <tissue evidence="2">Whole animal</tissue>
    </source>
</reference>
<dbReference type="AlphaFoldDB" id="A0A9D4GDS9"/>